<organism evidence="2 3">
    <name type="scientific">Hoyosella altamirensis</name>
    <dbReference type="NCBI Taxonomy" id="616997"/>
    <lineage>
        <taxon>Bacteria</taxon>
        <taxon>Bacillati</taxon>
        <taxon>Actinomycetota</taxon>
        <taxon>Actinomycetes</taxon>
        <taxon>Mycobacteriales</taxon>
        <taxon>Hoyosellaceae</taxon>
        <taxon>Hoyosella</taxon>
    </lineage>
</organism>
<dbReference type="Proteomes" id="UP000567922">
    <property type="component" value="Unassembled WGS sequence"/>
</dbReference>
<proteinExistence type="predicted"/>
<reference evidence="2 3" key="1">
    <citation type="submission" date="2020-08" db="EMBL/GenBank/DDBJ databases">
        <title>Sequencing the genomes of 1000 actinobacteria strains.</title>
        <authorList>
            <person name="Klenk H.-P."/>
        </authorList>
    </citation>
    <scope>NUCLEOTIDE SEQUENCE [LARGE SCALE GENOMIC DNA]</scope>
    <source>
        <strain evidence="2 3">DSM 45258</strain>
    </source>
</reference>
<feature type="transmembrane region" description="Helical" evidence="1">
    <location>
        <begin position="172"/>
        <end position="191"/>
    </location>
</feature>
<feature type="transmembrane region" description="Helical" evidence="1">
    <location>
        <begin position="197"/>
        <end position="215"/>
    </location>
</feature>
<keyword evidence="1" id="KW-1133">Transmembrane helix</keyword>
<dbReference type="RefSeq" id="WP_157095233.1">
    <property type="nucleotide sequence ID" value="NZ_BDDI01000012.1"/>
</dbReference>
<evidence type="ECO:0008006" key="4">
    <source>
        <dbReference type="Google" id="ProtNLM"/>
    </source>
</evidence>
<keyword evidence="3" id="KW-1185">Reference proteome</keyword>
<feature type="transmembrane region" description="Helical" evidence="1">
    <location>
        <begin position="93"/>
        <end position="111"/>
    </location>
</feature>
<accession>A0A839RKG0</accession>
<keyword evidence="1" id="KW-0812">Transmembrane</keyword>
<feature type="transmembrane region" description="Helical" evidence="1">
    <location>
        <begin position="62"/>
        <end position="81"/>
    </location>
</feature>
<comment type="caution">
    <text evidence="2">The sequence shown here is derived from an EMBL/GenBank/DDBJ whole genome shotgun (WGS) entry which is preliminary data.</text>
</comment>
<dbReference type="EMBL" id="JACHWS010000002">
    <property type="protein sequence ID" value="MBB3037352.1"/>
    <property type="molecule type" value="Genomic_DNA"/>
</dbReference>
<protein>
    <recommendedName>
        <fullName evidence="4">DUF4386 family protein</fullName>
    </recommendedName>
</protein>
<evidence type="ECO:0000256" key="1">
    <source>
        <dbReference type="SAM" id="Phobius"/>
    </source>
</evidence>
<feature type="transmembrane region" description="Helical" evidence="1">
    <location>
        <begin position="20"/>
        <end position="42"/>
    </location>
</feature>
<gene>
    <name evidence="2" type="ORF">FHU29_001801</name>
</gene>
<feature type="transmembrane region" description="Helical" evidence="1">
    <location>
        <begin position="144"/>
        <end position="165"/>
    </location>
</feature>
<evidence type="ECO:0000313" key="3">
    <source>
        <dbReference type="Proteomes" id="UP000567922"/>
    </source>
</evidence>
<evidence type="ECO:0000313" key="2">
    <source>
        <dbReference type="EMBL" id="MBB3037352.1"/>
    </source>
</evidence>
<name>A0A839RKG0_9ACTN</name>
<dbReference type="AlphaFoldDB" id="A0A839RKG0"/>
<sequence>MNATTQSAPSHMELPVTARYLMAVSTVLAPATVVAAIFLHPVELGVEGVEAIEQFDAHRDSYLLIAWLFAISTFFWVVAILTLGRVARYYSRILGLIGMVIAFGLAIPISLDYEDLSYIALENNLEPETIAALFASADQLPSGILGFVWLAGLIGLILLGIAILRGEGAPKWAGAALIVAPLGIPAAWFAASAIVFYIAWVVLTAGFAGCAIDFVRHQKHVP</sequence>
<dbReference type="OrthoDB" id="3529418at2"/>
<keyword evidence="1" id="KW-0472">Membrane</keyword>